<dbReference type="EMBL" id="JAERQM010000002">
    <property type="protein sequence ID" value="MBU8543529.1"/>
    <property type="molecule type" value="Genomic_DNA"/>
</dbReference>
<dbReference type="RefSeq" id="WP_216874003.1">
    <property type="nucleotide sequence ID" value="NZ_JAERQM010000002.1"/>
</dbReference>
<keyword evidence="2" id="KW-1185">Reference proteome</keyword>
<name>A0ABS6H4D1_9PROT</name>
<gene>
    <name evidence="1" type="ORF">JJQ90_07420</name>
</gene>
<evidence type="ECO:0000313" key="2">
    <source>
        <dbReference type="Proteomes" id="UP000689967"/>
    </source>
</evidence>
<evidence type="ECO:0000313" key="1">
    <source>
        <dbReference type="EMBL" id="MBU8543529.1"/>
    </source>
</evidence>
<proteinExistence type="predicted"/>
<reference evidence="1 2" key="1">
    <citation type="submission" date="2021-01" db="EMBL/GenBank/DDBJ databases">
        <title>Roseomonas sp. nov, a bacterium isolated from an oil production mixture in Yumen Oilfield.</title>
        <authorList>
            <person name="Wu D."/>
        </authorList>
    </citation>
    <scope>NUCLEOTIDE SEQUENCE [LARGE SCALE GENOMIC DNA]</scope>
    <source>
        <strain evidence="1 2">ROY-5-3</strain>
    </source>
</reference>
<sequence length="81" mass="8854">MDGTIEARPELSDLLDRVRRGETLTITEGGRPVARLGPAEVAGHDVGAALQAAAELTALRDRMDLRGLRWSDIKDEGKRYP</sequence>
<protein>
    <submittedName>
        <fullName evidence="1">Type II toxin-antitoxin system prevent-host-death family antitoxin</fullName>
    </submittedName>
</protein>
<organism evidence="1 2">
    <name type="scientific">Falsiroseomonas oleicola</name>
    <dbReference type="NCBI Taxonomy" id="2801474"/>
    <lineage>
        <taxon>Bacteria</taxon>
        <taxon>Pseudomonadati</taxon>
        <taxon>Pseudomonadota</taxon>
        <taxon>Alphaproteobacteria</taxon>
        <taxon>Acetobacterales</taxon>
        <taxon>Roseomonadaceae</taxon>
        <taxon>Falsiroseomonas</taxon>
    </lineage>
</organism>
<dbReference type="NCBIfam" id="TIGR01552">
    <property type="entry name" value="phd_fam"/>
    <property type="match status" value="1"/>
</dbReference>
<comment type="caution">
    <text evidence="1">The sequence shown here is derived from an EMBL/GenBank/DDBJ whole genome shotgun (WGS) entry which is preliminary data.</text>
</comment>
<accession>A0ABS6H4D1</accession>
<dbReference type="Proteomes" id="UP000689967">
    <property type="component" value="Unassembled WGS sequence"/>
</dbReference>